<dbReference type="EMBL" id="DS113566">
    <property type="protein sequence ID" value="EAY01482.1"/>
    <property type="molecule type" value="Genomic_DNA"/>
</dbReference>
<feature type="domain" description="UvrD-like helicase ATP-binding" evidence="13">
    <location>
        <begin position="3"/>
        <end position="264"/>
    </location>
</feature>
<evidence type="ECO:0000256" key="2">
    <source>
        <dbReference type="ARBA" id="ARBA00022741"/>
    </source>
</evidence>
<feature type="region of interest" description="Disordered" evidence="12">
    <location>
        <begin position="629"/>
        <end position="653"/>
    </location>
</feature>
<evidence type="ECO:0000313" key="14">
    <source>
        <dbReference type="EMBL" id="EAY01482.1"/>
    </source>
</evidence>
<dbReference type="InterPro" id="IPR014017">
    <property type="entry name" value="DNA_helicase_UvrD-like_C"/>
</dbReference>
<dbReference type="PANTHER" id="PTHR11070:SF2">
    <property type="entry name" value="ATP-DEPENDENT DNA HELICASE SRS2"/>
    <property type="match status" value="1"/>
</dbReference>
<dbReference type="VEuPathDB" id="TrichDB:TVAG_344990"/>
<dbReference type="InParanoid" id="A2F0U7"/>
<evidence type="ECO:0000259" key="13">
    <source>
        <dbReference type="PROSITE" id="PS51198"/>
    </source>
</evidence>
<dbReference type="GO" id="GO:0000725">
    <property type="term" value="P:recombinational repair"/>
    <property type="evidence" value="ECO:0000318"/>
    <property type="project" value="GO_Central"/>
</dbReference>
<evidence type="ECO:0000256" key="7">
    <source>
        <dbReference type="ARBA" id="ARBA00023235"/>
    </source>
</evidence>
<dbReference type="VEuPathDB" id="TrichDB:TVAGG3_0592330"/>
<protein>
    <recommendedName>
        <fullName evidence="9">DNA 3'-5' helicase</fullName>
        <ecNumber evidence="9">5.6.2.4</ecNumber>
    </recommendedName>
</protein>
<dbReference type="RefSeq" id="XP_001330278.1">
    <property type="nucleotide sequence ID" value="XM_001330243.1"/>
</dbReference>
<dbReference type="GO" id="GO:0005524">
    <property type="term" value="F:ATP binding"/>
    <property type="evidence" value="ECO:0007669"/>
    <property type="project" value="UniProtKB-UniRule"/>
</dbReference>
<dbReference type="InterPro" id="IPR000212">
    <property type="entry name" value="DNA_helicase_UvrD/REP"/>
</dbReference>
<accession>A2F0U7</accession>
<dbReference type="InterPro" id="IPR013986">
    <property type="entry name" value="DExx_box_DNA_helicase_dom_sf"/>
</dbReference>
<dbReference type="GO" id="GO:0003677">
    <property type="term" value="F:DNA binding"/>
    <property type="evidence" value="ECO:0007669"/>
    <property type="project" value="UniProtKB-KW"/>
</dbReference>
<dbReference type="CDD" id="cd17932">
    <property type="entry name" value="DEXQc_UvrD"/>
    <property type="match status" value="1"/>
</dbReference>
<dbReference type="KEGG" id="tva:4759307"/>
<sequence>MSKFTEEQANAVNASIDHPIAIVACPGSGKTFTIIHRIAHLIESGIKPERLLVITFTRKAAQELRQRLTNMGLEVSKLTVSTFHSFGRTIVAKYGSLIGIQKFRLITENEQYQILSSYLPQPEIADRKQLLLALQLYKVTKKCESEELSSIFEKYIAELKSKELVDFTDLITYPLEILRNNQYALQYYQRRFEYCLVDEMQDVSQTQFDLIHTLFNSNGHITVVGDDDQTIYGWRGADSSLLLQFQEKFTNAETFTLSTCFRCPNFIIKAMSELIKNNKIRVKKSIKCSLNEPLGKNRIKILGALNQEREAVLVCNEIEKIKNKKPFETISVLFRTRKQSLKILEEMKNRRIQISKNKQKYEGQSFDLICNLLLLISERKFDEKIVNSEIIKKISATNQISEIVGRYKDMRIKSIIDDIADKLNLKDNLINDLISESEKPENLDLNPGDFADELKFNQNEIQENIDNVVQMTTVHQAKGLEWDNVFIIGLNSGNWPSNRSKDKEEKRRLFYVAMSRARKNLFMSFSQSSKPSPYLSEISDFYFDIFIEKEEENQMEKSDKSEVKSDKPIELPGFTSVRMMNSMKKDDKTENGQLKLDFVSAKQSVENQPKVFQDISIRSRPHLDLRIISPLSTNKEKKEENESKTEQIKPLEIKKVTGPLRLGVRMMRPGLSSGNSQQFKPPKMTQKN</sequence>
<dbReference type="Gene3D" id="1.10.10.160">
    <property type="match status" value="1"/>
</dbReference>
<keyword evidence="6" id="KW-0238">DNA-binding</keyword>
<keyword evidence="15" id="KW-1185">Reference proteome</keyword>
<dbReference type="GO" id="GO:0005634">
    <property type="term" value="C:nucleus"/>
    <property type="evidence" value="ECO:0000318"/>
    <property type="project" value="GO_Central"/>
</dbReference>
<keyword evidence="4 11" id="KW-0347">Helicase</keyword>
<dbReference type="SMR" id="A2F0U7"/>
<evidence type="ECO:0000256" key="3">
    <source>
        <dbReference type="ARBA" id="ARBA00022801"/>
    </source>
</evidence>
<gene>
    <name evidence="14" type="ORF">TVAG_344990</name>
</gene>
<comment type="similarity">
    <text evidence="1">Belongs to the helicase family. UvrD subfamily.</text>
</comment>
<dbReference type="Gene3D" id="3.40.50.300">
    <property type="entry name" value="P-loop containing nucleotide triphosphate hydrolases"/>
    <property type="match status" value="3"/>
</dbReference>
<dbReference type="PROSITE" id="PS51198">
    <property type="entry name" value="UVRD_HELICASE_ATP_BIND"/>
    <property type="match status" value="1"/>
</dbReference>
<dbReference type="InterPro" id="IPR014016">
    <property type="entry name" value="UvrD-like_ATP-bd"/>
</dbReference>
<dbReference type="AlphaFoldDB" id="A2F0U7"/>
<dbReference type="EC" id="5.6.2.4" evidence="9"/>
<dbReference type="SUPFAM" id="SSF52540">
    <property type="entry name" value="P-loop containing nucleoside triphosphate hydrolases"/>
    <property type="match status" value="1"/>
</dbReference>
<evidence type="ECO:0000256" key="9">
    <source>
        <dbReference type="ARBA" id="ARBA00034808"/>
    </source>
</evidence>
<comment type="catalytic activity">
    <reaction evidence="10">
        <text>ATP + H2O = ADP + phosphate + H(+)</text>
        <dbReference type="Rhea" id="RHEA:13065"/>
        <dbReference type="ChEBI" id="CHEBI:15377"/>
        <dbReference type="ChEBI" id="CHEBI:15378"/>
        <dbReference type="ChEBI" id="CHEBI:30616"/>
        <dbReference type="ChEBI" id="CHEBI:43474"/>
        <dbReference type="ChEBI" id="CHEBI:456216"/>
        <dbReference type="EC" id="5.6.2.4"/>
    </reaction>
</comment>
<dbReference type="Pfam" id="PF00580">
    <property type="entry name" value="UvrD-helicase"/>
    <property type="match status" value="1"/>
</dbReference>
<feature type="region of interest" description="Disordered" evidence="12">
    <location>
        <begin position="666"/>
        <end position="688"/>
    </location>
</feature>
<dbReference type="Proteomes" id="UP000001542">
    <property type="component" value="Unassembled WGS sequence"/>
</dbReference>
<dbReference type="eggNOG" id="KOG2108">
    <property type="taxonomic scope" value="Eukaryota"/>
</dbReference>
<keyword evidence="7" id="KW-0413">Isomerase</keyword>
<evidence type="ECO:0000256" key="1">
    <source>
        <dbReference type="ARBA" id="ARBA00009922"/>
    </source>
</evidence>
<reference evidence="14" key="1">
    <citation type="submission" date="2006-10" db="EMBL/GenBank/DDBJ databases">
        <authorList>
            <person name="Amadeo P."/>
            <person name="Zhao Q."/>
            <person name="Wortman J."/>
            <person name="Fraser-Liggett C."/>
            <person name="Carlton J."/>
        </authorList>
    </citation>
    <scope>NUCLEOTIDE SEQUENCE</scope>
    <source>
        <strain evidence="14">G3</strain>
    </source>
</reference>
<evidence type="ECO:0000256" key="6">
    <source>
        <dbReference type="ARBA" id="ARBA00023125"/>
    </source>
</evidence>
<proteinExistence type="inferred from homology"/>
<dbReference type="Pfam" id="PF13361">
    <property type="entry name" value="UvrD_C"/>
    <property type="match status" value="2"/>
</dbReference>
<evidence type="ECO:0000256" key="8">
    <source>
        <dbReference type="ARBA" id="ARBA00034617"/>
    </source>
</evidence>
<dbReference type="InterPro" id="IPR027417">
    <property type="entry name" value="P-loop_NTPase"/>
</dbReference>
<organism evidence="14 15">
    <name type="scientific">Trichomonas vaginalis (strain ATCC PRA-98 / G3)</name>
    <dbReference type="NCBI Taxonomy" id="412133"/>
    <lineage>
        <taxon>Eukaryota</taxon>
        <taxon>Metamonada</taxon>
        <taxon>Parabasalia</taxon>
        <taxon>Trichomonadida</taxon>
        <taxon>Trichomonadidae</taxon>
        <taxon>Trichomonas</taxon>
    </lineage>
</organism>
<comment type="catalytic activity">
    <reaction evidence="8">
        <text>Couples ATP hydrolysis with the unwinding of duplex DNA by translocating in the 3'-5' direction.</text>
        <dbReference type="EC" id="5.6.2.4"/>
    </reaction>
</comment>
<reference evidence="14" key="2">
    <citation type="journal article" date="2007" name="Science">
        <title>Draft genome sequence of the sexually transmitted pathogen Trichomonas vaginalis.</title>
        <authorList>
            <person name="Carlton J.M."/>
            <person name="Hirt R.P."/>
            <person name="Silva J.C."/>
            <person name="Delcher A.L."/>
            <person name="Schatz M."/>
            <person name="Zhao Q."/>
            <person name="Wortman J.R."/>
            <person name="Bidwell S.L."/>
            <person name="Alsmark U.C.M."/>
            <person name="Besteiro S."/>
            <person name="Sicheritz-Ponten T."/>
            <person name="Noel C.J."/>
            <person name="Dacks J.B."/>
            <person name="Foster P.G."/>
            <person name="Simillion C."/>
            <person name="Van de Peer Y."/>
            <person name="Miranda-Saavedra D."/>
            <person name="Barton G.J."/>
            <person name="Westrop G.D."/>
            <person name="Mueller S."/>
            <person name="Dessi D."/>
            <person name="Fiori P.L."/>
            <person name="Ren Q."/>
            <person name="Paulsen I."/>
            <person name="Zhang H."/>
            <person name="Bastida-Corcuera F.D."/>
            <person name="Simoes-Barbosa A."/>
            <person name="Brown M.T."/>
            <person name="Hayes R.D."/>
            <person name="Mukherjee M."/>
            <person name="Okumura C.Y."/>
            <person name="Schneider R."/>
            <person name="Smith A.J."/>
            <person name="Vanacova S."/>
            <person name="Villalvazo M."/>
            <person name="Haas B.J."/>
            <person name="Pertea M."/>
            <person name="Feldblyum T.V."/>
            <person name="Utterback T.R."/>
            <person name="Shu C.L."/>
            <person name="Osoegawa K."/>
            <person name="de Jong P.J."/>
            <person name="Hrdy I."/>
            <person name="Horvathova L."/>
            <person name="Zubacova Z."/>
            <person name="Dolezal P."/>
            <person name="Malik S.B."/>
            <person name="Logsdon J.M. Jr."/>
            <person name="Henze K."/>
            <person name="Gupta A."/>
            <person name="Wang C.C."/>
            <person name="Dunne R.L."/>
            <person name="Upcroft J.A."/>
            <person name="Upcroft P."/>
            <person name="White O."/>
            <person name="Salzberg S.L."/>
            <person name="Tang P."/>
            <person name="Chiu C.-H."/>
            <person name="Lee Y.-S."/>
            <person name="Embley T.M."/>
            <person name="Coombs G.H."/>
            <person name="Mottram J.C."/>
            <person name="Tachezy J."/>
            <person name="Fraser-Liggett C.M."/>
            <person name="Johnson P.J."/>
        </authorList>
    </citation>
    <scope>NUCLEOTIDE SEQUENCE [LARGE SCALE GENOMIC DNA]</scope>
    <source>
        <strain evidence="14">G3</strain>
    </source>
</reference>
<evidence type="ECO:0000256" key="5">
    <source>
        <dbReference type="ARBA" id="ARBA00022840"/>
    </source>
</evidence>
<keyword evidence="3 11" id="KW-0378">Hydrolase</keyword>
<evidence type="ECO:0000256" key="12">
    <source>
        <dbReference type="SAM" id="MobiDB-lite"/>
    </source>
</evidence>
<feature type="binding site" evidence="11">
    <location>
        <begin position="24"/>
        <end position="31"/>
    </location>
    <ligand>
        <name>ATP</name>
        <dbReference type="ChEBI" id="CHEBI:30616"/>
    </ligand>
</feature>
<dbReference type="PANTHER" id="PTHR11070">
    <property type="entry name" value="UVRD / RECB / PCRA DNA HELICASE FAMILY MEMBER"/>
    <property type="match status" value="1"/>
</dbReference>
<evidence type="ECO:0000256" key="10">
    <source>
        <dbReference type="ARBA" id="ARBA00048988"/>
    </source>
</evidence>
<keyword evidence="5 11" id="KW-0067">ATP-binding</keyword>
<evidence type="ECO:0000256" key="4">
    <source>
        <dbReference type="ARBA" id="ARBA00022806"/>
    </source>
</evidence>
<dbReference type="STRING" id="5722.A2F0U7"/>
<dbReference type="OrthoDB" id="1470711at2759"/>
<keyword evidence="2 11" id="KW-0547">Nucleotide-binding</keyword>
<evidence type="ECO:0000313" key="15">
    <source>
        <dbReference type="Proteomes" id="UP000001542"/>
    </source>
</evidence>
<dbReference type="GO" id="GO:0043138">
    <property type="term" value="F:3'-5' DNA helicase activity"/>
    <property type="evidence" value="ECO:0000318"/>
    <property type="project" value="GO_Central"/>
</dbReference>
<evidence type="ECO:0000256" key="11">
    <source>
        <dbReference type="PROSITE-ProRule" id="PRU00560"/>
    </source>
</evidence>
<dbReference type="GO" id="GO:0016787">
    <property type="term" value="F:hydrolase activity"/>
    <property type="evidence" value="ECO:0007669"/>
    <property type="project" value="UniProtKB-UniRule"/>
</dbReference>
<feature type="compositionally biased region" description="Basic and acidic residues" evidence="12">
    <location>
        <begin position="634"/>
        <end position="653"/>
    </location>
</feature>
<feature type="compositionally biased region" description="Polar residues" evidence="12">
    <location>
        <begin position="672"/>
        <end position="688"/>
    </location>
</feature>
<name>A2F0U7_TRIV3</name>